<dbReference type="InterPro" id="IPR008979">
    <property type="entry name" value="Galactose-bd-like_sf"/>
</dbReference>
<dbReference type="Pfam" id="PF18911">
    <property type="entry name" value="PKD_4"/>
    <property type="match status" value="1"/>
</dbReference>
<dbReference type="InterPro" id="IPR035986">
    <property type="entry name" value="PKD_dom_sf"/>
</dbReference>
<dbReference type="InterPro" id="IPR002884">
    <property type="entry name" value="P_dom"/>
</dbReference>
<dbReference type="Pfam" id="PF04151">
    <property type="entry name" value="PPC"/>
    <property type="match status" value="1"/>
</dbReference>
<evidence type="ECO:0000256" key="8">
    <source>
        <dbReference type="ARBA" id="ARBA00023049"/>
    </source>
</evidence>
<feature type="active site" evidence="10">
    <location>
        <position position="368"/>
    </location>
</feature>
<dbReference type="InterPro" id="IPR027268">
    <property type="entry name" value="Peptidase_M4/M1_CTD_sf"/>
</dbReference>
<evidence type="ECO:0000256" key="6">
    <source>
        <dbReference type="ARBA" id="ARBA00022801"/>
    </source>
</evidence>
<comment type="caution">
    <text evidence="14">The sequence shown here is derived from an EMBL/GenBank/DDBJ whole genome shotgun (WGS) entry which is preliminary data.</text>
</comment>
<dbReference type="CDD" id="cd09597">
    <property type="entry name" value="M4_TLP"/>
    <property type="match status" value="1"/>
</dbReference>
<keyword evidence="6" id="KW-0378">Hydrolase</keyword>
<gene>
    <name evidence="14" type="ORF">DFR29_10194</name>
</gene>
<dbReference type="Gene3D" id="2.60.120.380">
    <property type="match status" value="1"/>
</dbReference>
<dbReference type="PRINTS" id="PR00730">
    <property type="entry name" value="THERMOLYSIN"/>
</dbReference>
<feature type="domain" description="PKD" evidence="12">
    <location>
        <begin position="585"/>
        <end position="670"/>
    </location>
</feature>
<evidence type="ECO:0000256" key="9">
    <source>
        <dbReference type="ARBA" id="ARBA00023145"/>
    </source>
</evidence>
<keyword evidence="5 11" id="KW-0732">Signal</keyword>
<dbReference type="InterPro" id="IPR001570">
    <property type="entry name" value="Peptidase_M4_C_domain"/>
</dbReference>
<dbReference type="Gene3D" id="2.60.40.10">
    <property type="entry name" value="Immunoglobulins"/>
    <property type="match status" value="1"/>
</dbReference>
<dbReference type="GO" id="GO:0004252">
    <property type="term" value="F:serine-type endopeptidase activity"/>
    <property type="evidence" value="ECO:0007669"/>
    <property type="project" value="InterPro"/>
</dbReference>
<dbReference type="InterPro" id="IPR007280">
    <property type="entry name" value="Peptidase_C_arc/bac"/>
</dbReference>
<keyword evidence="3" id="KW-0645">Protease</keyword>
<reference evidence="14 15" key="1">
    <citation type="submission" date="2019-03" db="EMBL/GenBank/DDBJ databases">
        <title>Genomic Encyclopedia of Type Strains, Phase IV (KMG-IV): sequencing the most valuable type-strain genomes for metagenomic binning, comparative biology and taxonomic classification.</title>
        <authorList>
            <person name="Goeker M."/>
        </authorList>
    </citation>
    <scope>NUCLEOTIDE SEQUENCE [LARGE SCALE GENOMIC DNA]</scope>
    <source>
        <strain evidence="14 15">DSM 21667</strain>
    </source>
</reference>
<dbReference type="PANTHER" id="PTHR33794">
    <property type="entry name" value="BACILLOLYSIN"/>
    <property type="match status" value="1"/>
</dbReference>
<dbReference type="InterPro" id="IPR023612">
    <property type="entry name" value="Peptidase_M4"/>
</dbReference>
<evidence type="ECO:0000256" key="10">
    <source>
        <dbReference type="PIRSR" id="PIRSR623612-1"/>
    </source>
</evidence>
<dbReference type="Pfam" id="PF01483">
    <property type="entry name" value="P_proprotein"/>
    <property type="match status" value="1"/>
</dbReference>
<protein>
    <submittedName>
        <fullName evidence="14">Vibriolysin</fullName>
    </submittedName>
</protein>
<sequence length="895" mass="91907">MRLSSLSAAVAVAFLGLSTAQAAQNSVDTGSRAAAVTAQARSLGFDQVTFGPDGRQNTMIVDTRAAGAVRNASAALRAQNLDQVTALLQGELGALVGLSGSGVTLDKFNTLSDGSNYYRMTQTYQGIPVFGDSVTVQTDSNGVVQAVFGAGIPVGNLDTTPRNNGAEAIRAATNAALQADGNFASGRNSLVMEVQPHLVVYALDGHAPTLAWEATVRFIGGSEAFHSRIFADASSGALLNNVTLITHAINRKIYDVANGCVVDNDPPTFPSGTTLKISEGGSTAGQIQQVADAYFMLGDVYYYFKNNFGRDSYDNAGGALSGYVRSKFQSEGCGSGQNAFWADNKMVMGSGGSTLKDLTSAKDVTFHEIGHGVTEYTSGLIYQKEPGGLNEATSDIYGAAIEAWTNTFSGDPTSATPITYAPNAATWTIGDGLYVSNNNPLRWMNDPAKDGSSADEYSDYTSRWGTCTPSGNNDYCGVHSSSGIANLAFYLMSQGGTHPRGATTINVTPIGIAKAAKYIYEAHTSASLSTSATFSKMRDAMQARARANSANGGLCDEVRISQAWAAVEVTGLAPQDANACGGGGTNVPPVAGFSSTTSGLTATFTDSSTDSDGSIASRAWNFGDGTTSTATSPSKTYAAAGTYTVTLTVTDNAGATNTKTASVTVTSGGSGGSVLTNGVAVTGLSAAAGGSLTYTLVVPAGATGLKFDSTAGSGDADLYVKFGSAPTTSSYDCRSEGSTSTESCSIATAQAGTYYVLLKAYTAFSGVSLKGSYTTGGSGGGGVQTYSNTADFTISDNTTVDSPITVSGRSGNAPANASVTVAIVHTYQGDLKVDLVAPDGTLYNIHNRTGAGTDNINKTVTLNLSSETLNGTWKLRVNDNGPGDTGKIDSWSIKF</sequence>
<evidence type="ECO:0000256" key="11">
    <source>
        <dbReference type="SAM" id="SignalP"/>
    </source>
</evidence>
<keyword evidence="8" id="KW-0482">Metalloprotease</keyword>
<dbReference type="PANTHER" id="PTHR33794:SF1">
    <property type="entry name" value="BACILLOLYSIN"/>
    <property type="match status" value="1"/>
</dbReference>
<dbReference type="Pfam" id="PF01447">
    <property type="entry name" value="Peptidase_M4"/>
    <property type="match status" value="1"/>
</dbReference>
<dbReference type="Proteomes" id="UP000295293">
    <property type="component" value="Unassembled WGS sequence"/>
</dbReference>
<keyword evidence="4" id="KW-0479">Metal-binding</keyword>
<comment type="cofactor">
    <cofactor evidence="1">
        <name>Ca(2+)</name>
        <dbReference type="ChEBI" id="CHEBI:29108"/>
    </cofactor>
</comment>
<keyword evidence="15" id="KW-1185">Reference proteome</keyword>
<evidence type="ECO:0000259" key="12">
    <source>
        <dbReference type="PROSITE" id="PS50093"/>
    </source>
</evidence>
<dbReference type="InterPro" id="IPR000601">
    <property type="entry name" value="PKD_dom"/>
</dbReference>
<dbReference type="Gene3D" id="1.10.390.10">
    <property type="entry name" value="Neutral Protease Domain 2"/>
    <property type="match status" value="1"/>
</dbReference>
<evidence type="ECO:0000256" key="1">
    <source>
        <dbReference type="ARBA" id="ARBA00001913"/>
    </source>
</evidence>
<evidence type="ECO:0000256" key="5">
    <source>
        <dbReference type="ARBA" id="ARBA00022729"/>
    </source>
</evidence>
<dbReference type="GO" id="GO:0006508">
    <property type="term" value="P:proteolysis"/>
    <property type="evidence" value="ECO:0007669"/>
    <property type="project" value="UniProtKB-KW"/>
</dbReference>
<dbReference type="FunFam" id="2.60.120.260:FF:000149">
    <property type="entry name" value="Leupeptin-inactivating enzyme 1"/>
    <property type="match status" value="1"/>
</dbReference>
<dbReference type="SUPFAM" id="SSF49785">
    <property type="entry name" value="Galactose-binding domain-like"/>
    <property type="match status" value="1"/>
</dbReference>
<feature type="active site" description="Proton donor" evidence="10">
    <location>
        <position position="479"/>
    </location>
</feature>
<comment type="similarity">
    <text evidence="2">Belongs to the peptidase M4 family.</text>
</comment>
<accession>A0A4R6Z9S0</accession>
<dbReference type="AlphaFoldDB" id="A0A4R6Z9S0"/>
<dbReference type="Pfam" id="PF07504">
    <property type="entry name" value="FTP"/>
    <property type="match status" value="1"/>
</dbReference>
<dbReference type="Gene3D" id="2.60.120.260">
    <property type="entry name" value="Galactose-binding domain-like"/>
    <property type="match status" value="1"/>
</dbReference>
<dbReference type="RefSeq" id="WP_166653786.1">
    <property type="nucleotide sequence ID" value="NZ_SNZH01000001.1"/>
</dbReference>
<name>A0A4R6Z9S0_9GAMM</name>
<feature type="domain" description="P/Homo B" evidence="13">
    <location>
        <begin position="781"/>
        <end position="895"/>
    </location>
</feature>
<dbReference type="PROSITE" id="PS51829">
    <property type="entry name" value="P_HOMO_B"/>
    <property type="match status" value="1"/>
</dbReference>
<dbReference type="InterPro" id="IPR011096">
    <property type="entry name" value="FTP_domain"/>
</dbReference>
<dbReference type="InterPro" id="IPR013783">
    <property type="entry name" value="Ig-like_fold"/>
</dbReference>
<dbReference type="SUPFAM" id="SSF55486">
    <property type="entry name" value="Metalloproteases ('zincins'), catalytic domain"/>
    <property type="match status" value="1"/>
</dbReference>
<evidence type="ECO:0000313" key="15">
    <source>
        <dbReference type="Proteomes" id="UP000295293"/>
    </source>
</evidence>
<dbReference type="PROSITE" id="PS50093">
    <property type="entry name" value="PKD"/>
    <property type="match status" value="1"/>
</dbReference>
<feature type="chain" id="PRO_5020751571" evidence="11">
    <location>
        <begin position="23"/>
        <end position="895"/>
    </location>
</feature>
<evidence type="ECO:0000256" key="4">
    <source>
        <dbReference type="ARBA" id="ARBA00022723"/>
    </source>
</evidence>
<keyword evidence="9" id="KW-0865">Zymogen</keyword>
<organism evidence="14 15">
    <name type="scientific">Tahibacter aquaticus</name>
    <dbReference type="NCBI Taxonomy" id="520092"/>
    <lineage>
        <taxon>Bacteria</taxon>
        <taxon>Pseudomonadati</taxon>
        <taxon>Pseudomonadota</taxon>
        <taxon>Gammaproteobacteria</taxon>
        <taxon>Lysobacterales</taxon>
        <taxon>Rhodanobacteraceae</taxon>
        <taxon>Tahibacter</taxon>
    </lineage>
</organism>
<dbReference type="Pfam" id="PF02868">
    <property type="entry name" value="Peptidase_M4_C"/>
    <property type="match status" value="1"/>
</dbReference>
<evidence type="ECO:0000256" key="2">
    <source>
        <dbReference type="ARBA" id="ARBA00009388"/>
    </source>
</evidence>
<dbReference type="EMBL" id="SNZH01000001">
    <property type="protein sequence ID" value="TDR48474.1"/>
    <property type="molecule type" value="Genomic_DNA"/>
</dbReference>
<evidence type="ECO:0000256" key="3">
    <source>
        <dbReference type="ARBA" id="ARBA00022670"/>
    </source>
</evidence>
<dbReference type="SMART" id="SM00089">
    <property type="entry name" value="PKD"/>
    <property type="match status" value="1"/>
</dbReference>
<dbReference type="CDD" id="cd00146">
    <property type="entry name" value="PKD"/>
    <property type="match status" value="1"/>
</dbReference>
<keyword evidence="7" id="KW-0862">Zinc</keyword>
<evidence type="ECO:0000259" key="13">
    <source>
        <dbReference type="PROSITE" id="PS51829"/>
    </source>
</evidence>
<proteinExistence type="inferred from homology"/>
<dbReference type="GO" id="GO:0004222">
    <property type="term" value="F:metalloendopeptidase activity"/>
    <property type="evidence" value="ECO:0007669"/>
    <property type="project" value="InterPro"/>
</dbReference>
<dbReference type="Gene3D" id="3.10.170.10">
    <property type="match status" value="1"/>
</dbReference>
<evidence type="ECO:0000313" key="14">
    <source>
        <dbReference type="EMBL" id="TDR48474.1"/>
    </source>
</evidence>
<dbReference type="InterPro" id="IPR013856">
    <property type="entry name" value="Peptidase_M4_domain"/>
</dbReference>
<dbReference type="SUPFAM" id="SSF49299">
    <property type="entry name" value="PKD domain"/>
    <property type="match status" value="1"/>
</dbReference>
<dbReference type="InterPro" id="IPR022409">
    <property type="entry name" value="PKD/Chitinase_dom"/>
</dbReference>
<dbReference type="GO" id="GO:0046872">
    <property type="term" value="F:metal ion binding"/>
    <property type="evidence" value="ECO:0007669"/>
    <property type="project" value="UniProtKB-KW"/>
</dbReference>
<evidence type="ECO:0000256" key="7">
    <source>
        <dbReference type="ARBA" id="ARBA00022833"/>
    </source>
</evidence>
<dbReference type="Gene3D" id="3.10.450.490">
    <property type="match status" value="1"/>
</dbReference>
<dbReference type="InterPro" id="IPR050728">
    <property type="entry name" value="Zinc_Metalloprotease_M4"/>
</dbReference>
<feature type="signal peptide" evidence="11">
    <location>
        <begin position="1"/>
        <end position="22"/>
    </location>
</feature>